<protein>
    <submittedName>
        <fullName evidence="2">Craniofacial development protein 2-like</fullName>
    </submittedName>
</protein>
<proteinExistence type="predicted"/>
<dbReference type="AlphaFoldDB" id="A0AAV4J0G3"/>
<dbReference type="SUPFAM" id="SSF56219">
    <property type="entry name" value="DNase I-like"/>
    <property type="match status" value="1"/>
</dbReference>
<dbReference type="CDD" id="cd09076">
    <property type="entry name" value="L1-EN"/>
    <property type="match status" value="1"/>
</dbReference>
<dbReference type="GO" id="GO:0003824">
    <property type="term" value="F:catalytic activity"/>
    <property type="evidence" value="ECO:0007669"/>
    <property type="project" value="InterPro"/>
</dbReference>
<dbReference type="InterPro" id="IPR036691">
    <property type="entry name" value="Endo/exonu/phosph_ase_sf"/>
</dbReference>
<dbReference type="EMBL" id="BMAT01013585">
    <property type="protein sequence ID" value="GFS15745.1"/>
    <property type="molecule type" value="Genomic_DNA"/>
</dbReference>
<evidence type="ECO:0000259" key="1">
    <source>
        <dbReference type="Pfam" id="PF14529"/>
    </source>
</evidence>
<organism evidence="2 3">
    <name type="scientific">Elysia marginata</name>
    <dbReference type="NCBI Taxonomy" id="1093978"/>
    <lineage>
        <taxon>Eukaryota</taxon>
        <taxon>Metazoa</taxon>
        <taxon>Spiralia</taxon>
        <taxon>Lophotrochozoa</taxon>
        <taxon>Mollusca</taxon>
        <taxon>Gastropoda</taxon>
        <taxon>Heterobranchia</taxon>
        <taxon>Euthyneura</taxon>
        <taxon>Panpulmonata</taxon>
        <taxon>Sacoglossa</taxon>
        <taxon>Placobranchoidea</taxon>
        <taxon>Plakobranchidae</taxon>
        <taxon>Elysia</taxon>
    </lineage>
</organism>
<dbReference type="Pfam" id="PF14529">
    <property type="entry name" value="Exo_endo_phos_2"/>
    <property type="match status" value="1"/>
</dbReference>
<dbReference type="InterPro" id="IPR005135">
    <property type="entry name" value="Endo/exonuclease/phosphatase"/>
</dbReference>
<gene>
    <name evidence="2" type="ORF">ElyMa_006778500</name>
</gene>
<accession>A0AAV4J0G3</accession>
<evidence type="ECO:0000313" key="3">
    <source>
        <dbReference type="Proteomes" id="UP000762676"/>
    </source>
</evidence>
<comment type="caution">
    <text evidence="2">The sequence shown here is derived from an EMBL/GenBank/DDBJ whole genome shotgun (WGS) entry which is preliminary data.</text>
</comment>
<dbReference type="PANTHER" id="PTHR23227:SF85">
    <property type="entry name" value="CRANIOFACIAL DEVELOPMENT PROTEIN 2"/>
    <property type="match status" value="1"/>
</dbReference>
<name>A0AAV4J0G3_9GAST</name>
<dbReference type="Proteomes" id="UP000762676">
    <property type="component" value="Unassembled WGS sequence"/>
</dbReference>
<dbReference type="Gene3D" id="3.60.10.10">
    <property type="entry name" value="Endonuclease/exonuclease/phosphatase"/>
    <property type="match status" value="1"/>
</dbReference>
<dbReference type="InterPro" id="IPR027124">
    <property type="entry name" value="Swc5/CFDP1/2"/>
</dbReference>
<evidence type="ECO:0000313" key="2">
    <source>
        <dbReference type="EMBL" id="GFS15745.1"/>
    </source>
</evidence>
<sequence length="148" mass="16831">MDLNIILVYVPTSTSSEEEIKTFYEELEKAMSECTSQDPLIIMGDFNAKVGHHGNEKAVGKHGLGIKNEQGEQLVTWCDEHGLIIGNTCFEQPARRKWTWKQPGYNARNQIDFILVKERFRNALLSAKSYPGADCYSDHIPVIAKFRL</sequence>
<keyword evidence="3" id="KW-1185">Reference proteome</keyword>
<dbReference type="PANTHER" id="PTHR23227">
    <property type="entry name" value="BUCENTAUR RELATED"/>
    <property type="match status" value="1"/>
</dbReference>
<feature type="domain" description="Endonuclease/exonuclease/phosphatase" evidence="1">
    <location>
        <begin position="4"/>
        <end position="143"/>
    </location>
</feature>
<reference evidence="2 3" key="1">
    <citation type="journal article" date="2021" name="Elife">
        <title>Chloroplast acquisition without the gene transfer in kleptoplastic sea slugs, Plakobranchus ocellatus.</title>
        <authorList>
            <person name="Maeda T."/>
            <person name="Takahashi S."/>
            <person name="Yoshida T."/>
            <person name="Shimamura S."/>
            <person name="Takaki Y."/>
            <person name="Nagai Y."/>
            <person name="Toyoda A."/>
            <person name="Suzuki Y."/>
            <person name="Arimoto A."/>
            <person name="Ishii H."/>
            <person name="Satoh N."/>
            <person name="Nishiyama T."/>
            <person name="Hasebe M."/>
            <person name="Maruyama T."/>
            <person name="Minagawa J."/>
            <person name="Obokata J."/>
            <person name="Shigenobu S."/>
        </authorList>
    </citation>
    <scope>NUCLEOTIDE SEQUENCE [LARGE SCALE GENOMIC DNA]</scope>
</reference>